<accession>A0ABR4A7K1</accession>
<evidence type="ECO:0000256" key="1">
    <source>
        <dbReference type="SAM" id="MobiDB-lite"/>
    </source>
</evidence>
<evidence type="ECO:0000313" key="3">
    <source>
        <dbReference type="Proteomes" id="UP001590950"/>
    </source>
</evidence>
<gene>
    <name evidence="2" type="ORF">N7G274_005564</name>
</gene>
<sequence length="246" mass="26289">MSLNISNLQHDTSTDLKYFFASMAPKRLPKRAIQVKHEQIANVHSNFDIEDAGKLVSPCAPAQAGPTGKSDCNTCALGGTCVNSTETTEKIAMSTDLSSDIEGDTEYFEGLGIVKDKYVPVLKRPRVRLSARKLKAKTNKSRWSNEVSDDVGAKAASKEPTSTMSTISGTHHGLTDCAATNTFTNAKASVEIARACLSPPAVPSSTDLAWADGHDMQDFFTESADAIDADSAEENSLVISGKTEEV</sequence>
<reference evidence="2 3" key="1">
    <citation type="submission" date="2024-09" db="EMBL/GenBank/DDBJ databases">
        <title>Rethinking Asexuality: The Enigmatic Case of Functional Sexual Genes in Lepraria (Stereocaulaceae).</title>
        <authorList>
            <person name="Doellman M."/>
            <person name="Sun Y."/>
            <person name="Barcenas-Pena A."/>
            <person name="Lumbsch H.T."/>
            <person name="Grewe F."/>
        </authorList>
    </citation>
    <scope>NUCLEOTIDE SEQUENCE [LARGE SCALE GENOMIC DNA]</scope>
    <source>
        <strain evidence="2 3">Mercado 3170</strain>
    </source>
</reference>
<keyword evidence="3" id="KW-1185">Reference proteome</keyword>
<feature type="region of interest" description="Disordered" evidence="1">
    <location>
        <begin position="138"/>
        <end position="171"/>
    </location>
</feature>
<organism evidence="2 3">
    <name type="scientific">Stereocaulon virgatum</name>
    <dbReference type="NCBI Taxonomy" id="373712"/>
    <lineage>
        <taxon>Eukaryota</taxon>
        <taxon>Fungi</taxon>
        <taxon>Dikarya</taxon>
        <taxon>Ascomycota</taxon>
        <taxon>Pezizomycotina</taxon>
        <taxon>Lecanoromycetes</taxon>
        <taxon>OSLEUM clade</taxon>
        <taxon>Lecanoromycetidae</taxon>
        <taxon>Lecanorales</taxon>
        <taxon>Lecanorineae</taxon>
        <taxon>Stereocaulaceae</taxon>
        <taxon>Stereocaulon</taxon>
    </lineage>
</organism>
<feature type="compositionally biased region" description="Polar residues" evidence="1">
    <location>
        <begin position="159"/>
        <end position="169"/>
    </location>
</feature>
<name>A0ABR4A7K1_9LECA</name>
<protein>
    <submittedName>
        <fullName evidence="2">Uncharacterized protein</fullName>
    </submittedName>
</protein>
<dbReference type="EMBL" id="JBEFKJ010000016">
    <property type="protein sequence ID" value="KAL2041780.1"/>
    <property type="molecule type" value="Genomic_DNA"/>
</dbReference>
<dbReference type="Proteomes" id="UP001590950">
    <property type="component" value="Unassembled WGS sequence"/>
</dbReference>
<proteinExistence type="predicted"/>
<comment type="caution">
    <text evidence="2">The sequence shown here is derived from an EMBL/GenBank/DDBJ whole genome shotgun (WGS) entry which is preliminary data.</text>
</comment>
<evidence type="ECO:0000313" key="2">
    <source>
        <dbReference type="EMBL" id="KAL2041780.1"/>
    </source>
</evidence>